<dbReference type="NCBIfam" id="TIGR00069">
    <property type="entry name" value="hisD"/>
    <property type="match status" value="1"/>
</dbReference>
<keyword evidence="8 12" id="KW-0560">Oxidoreductase</keyword>
<dbReference type="Gene3D" id="3.40.50.1980">
    <property type="entry name" value="Nitrogenase molybdenum iron protein domain"/>
    <property type="match status" value="2"/>
</dbReference>
<evidence type="ECO:0000256" key="13">
    <source>
        <dbReference type="PIRNR" id="PIRNR000099"/>
    </source>
</evidence>
<feature type="binding site" evidence="12 17">
    <location>
        <position position="260"/>
    </location>
    <ligand>
        <name>Zn(2+)</name>
        <dbReference type="ChEBI" id="CHEBI:29105"/>
    </ligand>
</feature>
<evidence type="ECO:0000256" key="17">
    <source>
        <dbReference type="PIRSR" id="PIRSR000099-4"/>
    </source>
</evidence>
<evidence type="ECO:0000256" key="14">
    <source>
        <dbReference type="PIRSR" id="PIRSR000099-1"/>
    </source>
</evidence>
<dbReference type="Gene3D" id="1.20.5.1300">
    <property type="match status" value="1"/>
</dbReference>
<dbReference type="eggNOG" id="COG0141">
    <property type="taxonomic scope" value="Bacteria"/>
</dbReference>
<evidence type="ECO:0000256" key="2">
    <source>
        <dbReference type="ARBA" id="ARBA00004940"/>
    </source>
</evidence>
<evidence type="ECO:0000256" key="9">
    <source>
        <dbReference type="ARBA" id="ARBA00023027"/>
    </source>
</evidence>
<reference evidence="19 20" key="2">
    <citation type="journal article" date="2013" name="Biotechnol. Biofuels">
        <title>Global transcriptome analysis of Clostridium thermocellum ATCC 27405 during growth on dilute acid pretreated Populus and switchgrass.</title>
        <authorList>
            <person name="Wilson C.M."/>
            <person name="Rodriguez M.Jr."/>
            <person name="Johnson C.M."/>
            <person name="Martin S.L."/>
            <person name="Chu T.M."/>
            <person name="Wolfinger R.D."/>
            <person name="Hauser L.J."/>
            <person name="Land M.L."/>
            <person name="Klingeman D.M."/>
            <person name="Syed M.H."/>
            <person name="Ragauskas A.J."/>
            <person name="Tschaplinski T.J."/>
            <person name="Mielenz J.R."/>
            <person name="Brown S.D."/>
        </authorList>
    </citation>
    <scope>NUCLEOTIDE SEQUENCE [LARGE SCALE GENOMIC DNA]</scope>
    <source>
        <strain evidence="20">ATCC 27405 / DSM 1237 / JCM 9322 / NBRC 103400 / NCIMB 10682 / NRRL B-4536 / VPI 7372</strain>
    </source>
</reference>
<dbReference type="PANTHER" id="PTHR21256">
    <property type="entry name" value="HISTIDINOL DEHYDROGENASE HDH"/>
    <property type="match status" value="1"/>
</dbReference>
<evidence type="ECO:0000256" key="18">
    <source>
        <dbReference type="RuleBase" id="RU004175"/>
    </source>
</evidence>
<keyword evidence="6 12" id="KW-0479">Metal-binding</keyword>
<dbReference type="FunFam" id="3.40.50.1980:FF:000026">
    <property type="entry name" value="Histidinol dehydrogenase"/>
    <property type="match status" value="1"/>
</dbReference>
<evidence type="ECO:0000256" key="5">
    <source>
        <dbReference type="ARBA" id="ARBA00022605"/>
    </source>
</evidence>
<evidence type="ECO:0000313" key="19">
    <source>
        <dbReference type="EMBL" id="ABN54080.1"/>
    </source>
</evidence>
<dbReference type="EC" id="1.1.1.23" evidence="4 12"/>
<evidence type="ECO:0000256" key="4">
    <source>
        <dbReference type="ARBA" id="ARBA00012965"/>
    </source>
</evidence>
<feature type="binding site" evidence="12 17">
    <location>
        <position position="421"/>
    </location>
    <ligand>
        <name>Zn(2+)</name>
        <dbReference type="ChEBI" id="CHEBI:29105"/>
    </ligand>
</feature>
<feature type="binding site" evidence="12 17">
    <location>
        <position position="362"/>
    </location>
    <ligand>
        <name>Zn(2+)</name>
        <dbReference type="ChEBI" id="CHEBI:29105"/>
    </ligand>
</feature>
<dbReference type="Pfam" id="PF00815">
    <property type="entry name" value="Histidinol_dh"/>
    <property type="match status" value="1"/>
</dbReference>
<feature type="binding site" evidence="12 16">
    <location>
        <position position="263"/>
    </location>
    <ligand>
        <name>substrate</name>
    </ligand>
</feature>
<comment type="cofactor">
    <cofactor evidence="12 17">
        <name>Zn(2+)</name>
        <dbReference type="ChEBI" id="CHEBI:29105"/>
    </cofactor>
    <text evidence="12 17">Binds 1 zinc ion per subunit.</text>
</comment>
<dbReference type="SUPFAM" id="SSF53720">
    <property type="entry name" value="ALDH-like"/>
    <property type="match status" value="1"/>
</dbReference>
<feature type="binding site" evidence="12 16">
    <location>
        <position position="421"/>
    </location>
    <ligand>
        <name>substrate</name>
    </ligand>
</feature>
<name>A3DJF1_ACET2</name>
<dbReference type="PIRSF" id="PIRSF000099">
    <property type="entry name" value="Histidinol_dh"/>
    <property type="match status" value="1"/>
</dbReference>
<evidence type="ECO:0000313" key="20">
    <source>
        <dbReference type="Proteomes" id="UP000002145"/>
    </source>
</evidence>
<dbReference type="HAMAP" id="MF_01024">
    <property type="entry name" value="HisD"/>
    <property type="match status" value="1"/>
</dbReference>
<reference evidence="20" key="1">
    <citation type="submission" date="2007-02" db="EMBL/GenBank/DDBJ databases">
        <title>Complete sequence of Clostridium thermocellum ATCC 27405.</title>
        <authorList>
            <consortium name="US DOE Joint Genome Institute"/>
            <person name="Copeland A."/>
            <person name="Lucas S."/>
            <person name="Lapidus A."/>
            <person name="Barry K."/>
            <person name="Detter J.C."/>
            <person name="Glavina del Rio T."/>
            <person name="Hammon N."/>
            <person name="Israni S."/>
            <person name="Dalin E."/>
            <person name="Tice H."/>
            <person name="Pitluck S."/>
            <person name="Chertkov O."/>
            <person name="Brettin T."/>
            <person name="Bruce D."/>
            <person name="Han C."/>
            <person name="Tapia R."/>
            <person name="Gilna P."/>
            <person name="Schmutz J."/>
            <person name="Larimer F."/>
            <person name="Land M."/>
            <person name="Hauser L."/>
            <person name="Kyrpides N."/>
            <person name="Mikhailova N."/>
            <person name="Wu J.H.D."/>
            <person name="Newcomb M."/>
            <person name="Richardson P."/>
        </authorList>
    </citation>
    <scope>NUCLEOTIDE SEQUENCE [LARGE SCALE GENOMIC DNA]</scope>
    <source>
        <strain evidence="20">ATCC 27405 / DSM 1237 / JCM 9322 / NBRC 103400 / NCIMB 10682 / NRRL B-4536 / VPI 7372</strain>
    </source>
</reference>
<feature type="binding site" evidence="12 15">
    <location>
        <position position="192"/>
    </location>
    <ligand>
        <name>NAD(+)</name>
        <dbReference type="ChEBI" id="CHEBI:57540"/>
    </ligand>
</feature>
<keyword evidence="20" id="KW-1185">Reference proteome</keyword>
<dbReference type="PANTHER" id="PTHR21256:SF2">
    <property type="entry name" value="HISTIDINE BIOSYNTHESIS TRIFUNCTIONAL PROTEIN"/>
    <property type="match status" value="1"/>
</dbReference>
<dbReference type="GO" id="GO:0004399">
    <property type="term" value="F:histidinol dehydrogenase activity"/>
    <property type="evidence" value="ECO:0007669"/>
    <property type="project" value="UniProtKB-UniRule"/>
</dbReference>
<protein>
    <recommendedName>
        <fullName evidence="4 12">Histidinol dehydrogenase</fullName>
        <shortName evidence="12">HDH</shortName>
        <ecNumber evidence="4 12">1.1.1.23</ecNumber>
    </recommendedName>
</protein>
<feature type="binding site" evidence="12 16">
    <location>
        <position position="329"/>
    </location>
    <ligand>
        <name>substrate</name>
    </ligand>
</feature>
<feature type="active site" description="Proton acceptor" evidence="12 14">
    <location>
        <position position="329"/>
    </location>
</feature>
<evidence type="ECO:0000256" key="3">
    <source>
        <dbReference type="ARBA" id="ARBA00010178"/>
    </source>
</evidence>
<feature type="binding site" evidence="12 17">
    <location>
        <position position="263"/>
    </location>
    <ligand>
        <name>Zn(2+)</name>
        <dbReference type="ChEBI" id="CHEBI:29105"/>
    </ligand>
</feature>
<evidence type="ECO:0000256" key="15">
    <source>
        <dbReference type="PIRSR" id="PIRSR000099-2"/>
    </source>
</evidence>
<comment type="function">
    <text evidence="1 12">Catalyzes the sequential NAD-dependent oxidations of L-histidinol to L-histidinaldehyde and then to L-histidine.</text>
</comment>
<dbReference type="AlphaFoldDB" id="A3DJF1"/>
<dbReference type="GO" id="GO:0000105">
    <property type="term" value="P:L-histidine biosynthetic process"/>
    <property type="evidence" value="ECO:0007669"/>
    <property type="project" value="UniProtKB-UniRule"/>
</dbReference>
<keyword evidence="9 12" id="KW-0520">NAD</keyword>
<feature type="binding site" evidence="12 16">
    <location>
        <position position="260"/>
    </location>
    <ligand>
        <name>substrate</name>
    </ligand>
</feature>
<dbReference type="Proteomes" id="UP000002145">
    <property type="component" value="Chromosome"/>
</dbReference>
<dbReference type="GeneID" id="35804294"/>
<evidence type="ECO:0000256" key="6">
    <source>
        <dbReference type="ARBA" id="ARBA00022723"/>
    </source>
</evidence>
<dbReference type="InterPro" id="IPR022695">
    <property type="entry name" value="Histidinol_DH_monofunct"/>
</dbReference>
<dbReference type="PROSITE" id="PS00611">
    <property type="entry name" value="HISOL_DEHYDROGENASE"/>
    <property type="match status" value="1"/>
</dbReference>
<evidence type="ECO:0000256" key="11">
    <source>
        <dbReference type="ARBA" id="ARBA00049489"/>
    </source>
</evidence>
<dbReference type="CDD" id="cd06572">
    <property type="entry name" value="Histidinol_dh"/>
    <property type="match status" value="1"/>
</dbReference>
<evidence type="ECO:0000256" key="7">
    <source>
        <dbReference type="ARBA" id="ARBA00022833"/>
    </source>
</evidence>
<sequence>MIKIIDLRCGKDSDIFENLASRSQLEYRDVLDRVEEIVANVRRNGDKAVLEYTAMFDKVQLTLGKLRVTEKEIKEAYTKVDPKLVEVIKRSRDNIWNFHEKQKEKSWFSTEKEGVIVGQLYRPLEVVGVYVPGGTAAYPSSVLMCAVPAKVAGVSKIVMTTPPGKDEKINPAILVAANEAGVDEIYKVGGAQAVAAQAFGTETIPKVDKIVGPGNIYVAMAKRTVYGYCDIDMIAGPSEIMVVADETANPVFVAADLLSQAEHDILASSILVTTSEDIAKEVQRELEAQLAVLERKEIAGKSIADYGAIIIVESLKDAATVVNRIAPEHLELCVKDPFAALGDIKNAGAIFLGNYSTEPLGDYFAGPNHVLPTSGTARFFSPLNLSDFMKKSSIISYTRDALQKVKDDVILFAESEGLGAHANAIRVRFQDGQDK</sequence>
<dbReference type="InterPro" id="IPR016161">
    <property type="entry name" value="Ald_DH/histidinol_DH"/>
</dbReference>
<dbReference type="InterPro" id="IPR012131">
    <property type="entry name" value="Hstdl_DH"/>
</dbReference>
<keyword evidence="5 12" id="KW-0028">Amino-acid biosynthesis</keyword>
<feature type="active site" description="Proton acceptor" evidence="12 14">
    <location>
        <position position="328"/>
    </location>
</feature>
<dbReference type="KEGG" id="cth:Cthe_2882"/>
<evidence type="ECO:0000256" key="12">
    <source>
        <dbReference type="HAMAP-Rule" id="MF_01024"/>
    </source>
</evidence>
<dbReference type="HOGENOM" id="CLU_006732_3_3_9"/>
<keyword evidence="7 12" id="KW-0862">Zinc</keyword>
<dbReference type="STRING" id="203119.Cthe_2882"/>
<keyword evidence="10 12" id="KW-0368">Histidine biosynthesis</keyword>
<dbReference type="GO" id="GO:0051287">
    <property type="term" value="F:NAD binding"/>
    <property type="evidence" value="ECO:0007669"/>
    <property type="project" value="InterPro"/>
</dbReference>
<dbReference type="FunFam" id="1.20.5.1300:FF:000002">
    <property type="entry name" value="Histidinol dehydrogenase, chloroplastic"/>
    <property type="match status" value="1"/>
</dbReference>
<evidence type="ECO:0000256" key="16">
    <source>
        <dbReference type="PIRSR" id="PIRSR000099-3"/>
    </source>
</evidence>
<proteinExistence type="inferred from homology"/>
<dbReference type="GO" id="GO:0008270">
    <property type="term" value="F:zinc ion binding"/>
    <property type="evidence" value="ECO:0007669"/>
    <property type="project" value="UniProtKB-UniRule"/>
</dbReference>
<dbReference type="PRINTS" id="PR00083">
    <property type="entry name" value="HOLDHDRGNASE"/>
</dbReference>
<feature type="binding site" evidence="12 16">
    <location>
        <position position="416"/>
    </location>
    <ligand>
        <name>substrate</name>
    </ligand>
</feature>
<comment type="catalytic activity">
    <reaction evidence="11 12">
        <text>L-histidinol + 2 NAD(+) + H2O = L-histidine + 2 NADH + 3 H(+)</text>
        <dbReference type="Rhea" id="RHEA:20641"/>
        <dbReference type="ChEBI" id="CHEBI:15377"/>
        <dbReference type="ChEBI" id="CHEBI:15378"/>
        <dbReference type="ChEBI" id="CHEBI:57540"/>
        <dbReference type="ChEBI" id="CHEBI:57595"/>
        <dbReference type="ChEBI" id="CHEBI:57699"/>
        <dbReference type="ChEBI" id="CHEBI:57945"/>
        <dbReference type="EC" id="1.1.1.23"/>
    </reaction>
</comment>
<evidence type="ECO:0000256" key="8">
    <source>
        <dbReference type="ARBA" id="ARBA00023002"/>
    </source>
</evidence>
<dbReference type="RefSeq" id="WP_020457957.1">
    <property type="nucleotide sequence ID" value="NC_009012.1"/>
</dbReference>
<evidence type="ECO:0000256" key="10">
    <source>
        <dbReference type="ARBA" id="ARBA00023102"/>
    </source>
</evidence>
<feature type="binding site" evidence="12 16">
    <location>
        <position position="362"/>
    </location>
    <ligand>
        <name>substrate</name>
    </ligand>
</feature>
<organism evidence="19 20">
    <name type="scientific">Acetivibrio thermocellus (strain ATCC 27405 / DSM 1237 / JCM 9322 / NBRC 103400 / NCIMB 10682 / NRRL B-4536 / VPI 7372)</name>
    <name type="common">Clostridium thermocellum</name>
    <dbReference type="NCBI Taxonomy" id="203119"/>
    <lineage>
        <taxon>Bacteria</taxon>
        <taxon>Bacillati</taxon>
        <taxon>Bacillota</taxon>
        <taxon>Clostridia</taxon>
        <taxon>Eubacteriales</taxon>
        <taxon>Oscillospiraceae</taxon>
        <taxon>Acetivibrio</taxon>
    </lineage>
</organism>
<gene>
    <name evidence="12" type="primary">hisD</name>
    <name evidence="19" type="ordered locus">Cthe_2882</name>
</gene>
<dbReference type="GO" id="GO:0005829">
    <property type="term" value="C:cytosol"/>
    <property type="evidence" value="ECO:0007669"/>
    <property type="project" value="TreeGrafter"/>
</dbReference>
<dbReference type="UniPathway" id="UPA00031">
    <property type="reaction ID" value="UER00014"/>
</dbReference>
<evidence type="ECO:0000256" key="1">
    <source>
        <dbReference type="ARBA" id="ARBA00003850"/>
    </source>
</evidence>
<feature type="binding site" evidence="12 15">
    <location>
        <position position="215"/>
    </location>
    <ligand>
        <name>NAD(+)</name>
        <dbReference type="ChEBI" id="CHEBI:57540"/>
    </ligand>
</feature>
<feature type="binding site" evidence="12 16">
    <location>
        <position position="238"/>
    </location>
    <ligand>
        <name>substrate</name>
    </ligand>
</feature>
<dbReference type="EMBL" id="CP000568">
    <property type="protein sequence ID" value="ABN54080.1"/>
    <property type="molecule type" value="Genomic_DNA"/>
</dbReference>
<dbReference type="FunFam" id="3.40.50.1980:FF:000001">
    <property type="entry name" value="Histidinol dehydrogenase"/>
    <property type="match status" value="1"/>
</dbReference>
<dbReference type="InterPro" id="IPR001692">
    <property type="entry name" value="Histidinol_DH_CS"/>
</dbReference>
<feature type="binding site" evidence="12 15">
    <location>
        <position position="130"/>
    </location>
    <ligand>
        <name>NAD(+)</name>
        <dbReference type="ChEBI" id="CHEBI:57540"/>
    </ligand>
</feature>
<comment type="similarity">
    <text evidence="3 12 13 18">Belongs to the histidinol dehydrogenase family.</text>
</comment>
<dbReference type="OrthoDB" id="9805269at2"/>
<accession>A3DJF1</accession>
<comment type="pathway">
    <text evidence="2 12">Amino-acid biosynthesis; L-histidine biosynthesis; L-histidine from 5-phospho-alpha-D-ribose 1-diphosphate: step 9/9.</text>
</comment>